<reference evidence="23" key="1">
    <citation type="submission" date="2022-11" db="UniProtKB">
        <authorList>
            <consortium name="EnsemblMetazoa"/>
        </authorList>
    </citation>
    <scope>IDENTIFICATION</scope>
</reference>
<evidence type="ECO:0000256" key="18">
    <source>
        <dbReference type="ARBA" id="ARBA00023118"/>
    </source>
</evidence>
<dbReference type="GO" id="GO:0003724">
    <property type="term" value="F:RNA helicase activity"/>
    <property type="evidence" value="ECO:0007669"/>
    <property type="project" value="UniProtKB-EC"/>
</dbReference>
<dbReference type="PANTHER" id="PTHR14074:SF16">
    <property type="entry name" value="ANTIVIRAL INNATE IMMUNE RESPONSE RECEPTOR RIG-I"/>
    <property type="match status" value="1"/>
</dbReference>
<organism evidence="23 24">
    <name type="scientific">Patiria miniata</name>
    <name type="common">Bat star</name>
    <name type="synonym">Asterina miniata</name>
    <dbReference type="NCBI Taxonomy" id="46514"/>
    <lineage>
        <taxon>Eukaryota</taxon>
        <taxon>Metazoa</taxon>
        <taxon>Echinodermata</taxon>
        <taxon>Eleutherozoa</taxon>
        <taxon>Asterozoa</taxon>
        <taxon>Asteroidea</taxon>
        <taxon>Valvatacea</taxon>
        <taxon>Valvatida</taxon>
        <taxon>Asterinidae</taxon>
        <taxon>Patiria</taxon>
    </lineage>
</organism>
<dbReference type="InterPro" id="IPR038557">
    <property type="entry name" value="RLR_C_sf"/>
</dbReference>
<keyword evidence="14" id="KW-0067">ATP-binding</keyword>
<dbReference type="GO" id="GO:0016787">
    <property type="term" value="F:hydrolase activity"/>
    <property type="evidence" value="ECO:0007669"/>
    <property type="project" value="UniProtKB-KW"/>
</dbReference>
<sequence length="1006" mass="113000">MAQADCFADEYGDIKLKIITDVFRPFVVENLNLTSEFLSLLYSKNGLNHETMGHTEQLLREASPVNVLLDRLARLNRKGTYTAFIECLRSKGSAFIADAIEDRADVDSEALDLLKHLIQAFHEQLNQIDPASMLPYLRCLNTEEKESIRQTTHNFGDTRGAVFLLGIICKKGKVVVGQLMKGLRETGHGNLAQKLSKLFCCSTFADGEMDDNCCGASSTCTGAIVDDPNMFQSGTPAENTSGFDEPSASGACALKPGELIRSSDRDTPEDDSLDGEPKLLRLRGYQEELVAASLQGTNSLVVAPTNSGKTYVAARLVQAFLDRESGVGPRFGNPPQVIKDGSNKVVFLVNNVLLVDQHLQVIQLFMSDNSIMGLSGETSNPGSLVDLLDEHDVLVMTAQILVNALQGVKDDNERLELSKIGLLVFDECHHCQKGAPYNKIMSQYCDIKLSSPQTHRPQVLGLTASMGVGKASNLSEAESHIMKMCANLDVEKICTVQDQQNKEELRQIRDKPEEDIFEVPGRKNNGFAKAIVEIMEKIEARISQIPEGETWLKQPKPRYGTQGYEQWLVEMGKHFIEHVANDENGTRLATCKDHLKEYNACLYINRDARTQDALDHIKNFLESLELKTTSGFSPYEQQLVDFFQSKQKCLKALAESSLRDLQNPLLDRLTKILTETLLGRADSRGILFCKTRATTKALHAWLQATPSLQCLQAGILIGSGGTEGMTTNKQGEFLDKFREGKHRLMVATSVAEEGLDIQQCNVVICCNYISNEIGRVQAQGRSRARGGKYFLVVSEELTLTSREIQNRIREKMMYKATDSLQEKFDMNPKAFLEKIVEIQEMNRNERQARERALARLQHNKELMDVSLICRKCRRHACTLDDLRCIKKNHHVVLNAAFLKQCRLVPHNKPCQLSDIEKLKRIMCGKPTCPQKWGSQMKFNDCVVFALSPTNFIFQPLHKNKRGFKEWKLVPYKIAKMDMEELREVSFTMEVEEDNINEDDGDIWAPL</sequence>
<name>A0A913Z3A5_PATMI</name>
<dbReference type="Gene3D" id="1.10.533.10">
    <property type="entry name" value="Death Domain, Fas"/>
    <property type="match status" value="2"/>
</dbReference>
<evidence type="ECO:0000256" key="13">
    <source>
        <dbReference type="ARBA" id="ARBA00022833"/>
    </source>
</evidence>
<keyword evidence="11" id="KW-0378">Hydrolase</keyword>
<keyword evidence="5" id="KW-1017">Isopeptide bond</keyword>
<evidence type="ECO:0000256" key="19">
    <source>
        <dbReference type="ARBA" id="ARBA00049390"/>
    </source>
</evidence>
<evidence type="ECO:0000256" key="7">
    <source>
        <dbReference type="ARBA" id="ARBA00022588"/>
    </source>
</evidence>
<evidence type="ECO:0000256" key="17">
    <source>
        <dbReference type="ARBA" id="ARBA00022884"/>
    </source>
</evidence>
<dbReference type="OMA" id="ECHHTHG"/>
<evidence type="ECO:0000313" key="24">
    <source>
        <dbReference type="Proteomes" id="UP000887568"/>
    </source>
</evidence>
<keyword evidence="10" id="KW-0547">Nucleotide-binding</keyword>
<evidence type="ECO:0000256" key="15">
    <source>
        <dbReference type="ARBA" id="ARBA00022843"/>
    </source>
</evidence>
<dbReference type="PROSITE" id="PS51194">
    <property type="entry name" value="HELICASE_CTER"/>
    <property type="match status" value="1"/>
</dbReference>
<proteinExistence type="inferred from homology"/>
<keyword evidence="4" id="KW-0963">Cytoplasm</keyword>
<evidence type="ECO:0000256" key="11">
    <source>
        <dbReference type="ARBA" id="ARBA00022801"/>
    </source>
</evidence>
<evidence type="ECO:0000256" key="6">
    <source>
        <dbReference type="ARBA" id="ARBA00022553"/>
    </source>
</evidence>
<dbReference type="EnsemblMetazoa" id="XM_038190264.1">
    <property type="protein sequence ID" value="XP_038046192.1"/>
    <property type="gene ID" value="LOC119720554"/>
</dbReference>
<evidence type="ECO:0000313" key="23">
    <source>
        <dbReference type="EnsemblMetazoa" id="XP_038046192.1"/>
    </source>
</evidence>
<dbReference type="Pfam" id="PF16739">
    <property type="entry name" value="CARD_2"/>
    <property type="match status" value="1"/>
</dbReference>
<dbReference type="InterPro" id="IPR021673">
    <property type="entry name" value="RLR_CTR"/>
</dbReference>
<evidence type="ECO:0000256" key="2">
    <source>
        <dbReference type="ARBA" id="ARBA00006866"/>
    </source>
</evidence>
<dbReference type="InterPro" id="IPR027417">
    <property type="entry name" value="P-loop_NTPase"/>
</dbReference>
<feature type="domain" description="Helicase C-terminal" evidence="21">
    <location>
        <begin position="664"/>
        <end position="825"/>
    </location>
</feature>
<evidence type="ECO:0000256" key="3">
    <source>
        <dbReference type="ARBA" id="ARBA00012552"/>
    </source>
</evidence>
<dbReference type="InterPro" id="IPR051363">
    <property type="entry name" value="RLR_Helicase"/>
</dbReference>
<dbReference type="GeneID" id="119720554"/>
<evidence type="ECO:0000256" key="10">
    <source>
        <dbReference type="ARBA" id="ARBA00022741"/>
    </source>
</evidence>
<evidence type="ECO:0000259" key="21">
    <source>
        <dbReference type="PROSITE" id="PS51194"/>
    </source>
</evidence>
<dbReference type="GO" id="GO:0003723">
    <property type="term" value="F:RNA binding"/>
    <property type="evidence" value="ECO:0007669"/>
    <property type="project" value="UniProtKB-KW"/>
</dbReference>
<evidence type="ECO:0000256" key="16">
    <source>
        <dbReference type="ARBA" id="ARBA00022859"/>
    </source>
</evidence>
<keyword evidence="9" id="KW-0677">Repeat</keyword>
<keyword evidence="15" id="KW-0832">Ubl conjugation</keyword>
<keyword evidence="13" id="KW-0862">Zinc</keyword>
<dbReference type="PROSITE" id="PS51789">
    <property type="entry name" value="RLR_CTR"/>
    <property type="match status" value="1"/>
</dbReference>
<keyword evidence="7" id="KW-0399">Innate immunity</keyword>
<dbReference type="GO" id="GO:0045087">
    <property type="term" value="P:innate immune response"/>
    <property type="evidence" value="ECO:0007669"/>
    <property type="project" value="UniProtKB-KW"/>
</dbReference>
<keyword evidence="17" id="KW-0694">RNA-binding</keyword>
<evidence type="ECO:0000259" key="22">
    <source>
        <dbReference type="PROSITE" id="PS51789"/>
    </source>
</evidence>
<evidence type="ECO:0000256" key="8">
    <source>
        <dbReference type="ARBA" id="ARBA00022723"/>
    </source>
</evidence>
<dbReference type="InterPro" id="IPR031964">
    <property type="entry name" value="CARD_dom"/>
</dbReference>
<keyword evidence="8" id="KW-0479">Metal-binding</keyword>
<dbReference type="Proteomes" id="UP000887568">
    <property type="component" value="Unplaced"/>
</dbReference>
<keyword evidence="6" id="KW-0597">Phosphoprotein</keyword>
<dbReference type="Pfam" id="PF04851">
    <property type="entry name" value="ResIII"/>
    <property type="match status" value="1"/>
</dbReference>
<evidence type="ECO:0000256" key="14">
    <source>
        <dbReference type="ARBA" id="ARBA00022840"/>
    </source>
</evidence>
<feature type="domain" description="Helicase ATP-binding" evidence="20">
    <location>
        <begin position="290"/>
        <end position="484"/>
    </location>
</feature>
<comment type="similarity">
    <text evidence="2">Belongs to the helicase family. RLR subfamily.</text>
</comment>
<dbReference type="RefSeq" id="XP_038046192.1">
    <property type="nucleotide sequence ID" value="XM_038190264.1"/>
</dbReference>
<evidence type="ECO:0000256" key="4">
    <source>
        <dbReference type="ARBA" id="ARBA00022490"/>
    </source>
</evidence>
<dbReference type="AlphaFoldDB" id="A0A913Z3A5"/>
<dbReference type="InterPro" id="IPR011029">
    <property type="entry name" value="DEATH-like_dom_sf"/>
</dbReference>
<dbReference type="Pfam" id="PF11648">
    <property type="entry name" value="RIG-I_C-RD"/>
    <property type="match status" value="1"/>
</dbReference>
<comment type="catalytic activity">
    <reaction evidence="19">
        <text>ATP + H2O = ADP + phosphate + H(+)</text>
        <dbReference type="Rhea" id="RHEA:13065"/>
        <dbReference type="ChEBI" id="CHEBI:15377"/>
        <dbReference type="ChEBI" id="CHEBI:15378"/>
        <dbReference type="ChEBI" id="CHEBI:30616"/>
        <dbReference type="ChEBI" id="CHEBI:43474"/>
        <dbReference type="ChEBI" id="CHEBI:456216"/>
        <dbReference type="EC" id="3.6.4.13"/>
    </reaction>
    <physiologicalReaction direction="left-to-right" evidence="19">
        <dbReference type="Rhea" id="RHEA:13066"/>
    </physiologicalReaction>
</comment>
<evidence type="ECO:0000256" key="5">
    <source>
        <dbReference type="ARBA" id="ARBA00022499"/>
    </source>
</evidence>
<dbReference type="GO" id="GO:0046872">
    <property type="term" value="F:metal ion binding"/>
    <property type="evidence" value="ECO:0007669"/>
    <property type="project" value="UniProtKB-KW"/>
</dbReference>
<evidence type="ECO:0000256" key="1">
    <source>
        <dbReference type="ARBA" id="ARBA00004496"/>
    </source>
</evidence>
<dbReference type="GO" id="GO:0005737">
    <property type="term" value="C:cytoplasm"/>
    <property type="evidence" value="ECO:0007669"/>
    <property type="project" value="UniProtKB-SubCell"/>
</dbReference>
<dbReference type="Gene3D" id="2.170.150.30">
    <property type="entry name" value="RIG-I-like receptor, C-terminal regulatory domain"/>
    <property type="match status" value="1"/>
</dbReference>
<dbReference type="OrthoDB" id="416741at2759"/>
<dbReference type="Gene3D" id="1.20.1320.30">
    <property type="match status" value="1"/>
</dbReference>
<keyword evidence="24" id="KW-1185">Reference proteome</keyword>
<accession>A0A913Z3A5</accession>
<dbReference type="SUPFAM" id="SSF52540">
    <property type="entry name" value="P-loop containing nucleoside triphosphate hydrolases"/>
    <property type="match status" value="1"/>
</dbReference>
<dbReference type="InterPro" id="IPR001650">
    <property type="entry name" value="Helicase_C-like"/>
</dbReference>
<dbReference type="Gene3D" id="3.40.50.300">
    <property type="entry name" value="P-loop containing nucleotide triphosphate hydrolases"/>
    <property type="match status" value="2"/>
</dbReference>
<dbReference type="Pfam" id="PF18119">
    <property type="entry name" value="RIG-I_C"/>
    <property type="match status" value="1"/>
</dbReference>
<feature type="domain" description="RLR CTR" evidence="22">
    <location>
        <begin position="853"/>
        <end position="983"/>
    </location>
</feature>
<dbReference type="PANTHER" id="PTHR14074">
    <property type="entry name" value="HELICASE WITH DEATH DOMAIN-RELATED"/>
    <property type="match status" value="1"/>
</dbReference>
<dbReference type="InterPro" id="IPR041204">
    <property type="entry name" value="RIG-I-like_C"/>
</dbReference>
<keyword evidence="18" id="KW-0051">Antiviral defense</keyword>
<comment type="subcellular location">
    <subcellularLocation>
        <location evidence="1">Cytoplasm</location>
    </subcellularLocation>
</comment>
<dbReference type="InterPro" id="IPR014001">
    <property type="entry name" value="Helicase_ATP-bd"/>
</dbReference>
<keyword evidence="16" id="KW-0391">Immunity</keyword>
<dbReference type="InterPro" id="IPR006935">
    <property type="entry name" value="Helicase/UvrB_N"/>
</dbReference>
<dbReference type="GO" id="GO:0003677">
    <property type="term" value="F:DNA binding"/>
    <property type="evidence" value="ECO:0007669"/>
    <property type="project" value="InterPro"/>
</dbReference>
<dbReference type="SMART" id="SM00490">
    <property type="entry name" value="HELICc"/>
    <property type="match status" value="1"/>
</dbReference>
<dbReference type="Pfam" id="PF00271">
    <property type="entry name" value="Helicase_C"/>
    <property type="match status" value="1"/>
</dbReference>
<evidence type="ECO:0000256" key="9">
    <source>
        <dbReference type="ARBA" id="ARBA00022737"/>
    </source>
</evidence>
<dbReference type="PROSITE" id="PS51192">
    <property type="entry name" value="HELICASE_ATP_BIND_1"/>
    <property type="match status" value="1"/>
</dbReference>
<evidence type="ECO:0000259" key="20">
    <source>
        <dbReference type="PROSITE" id="PS51192"/>
    </source>
</evidence>
<dbReference type="SMART" id="SM00487">
    <property type="entry name" value="DEXDc"/>
    <property type="match status" value="1"/>
</dbReference>
<evidence type="ECO:0000256" key="12">
    <source>
        <dbReference type="ARBA" id="ARBA00022806"/>
    </source>
</evidence>
<keyword evidence="12" id="KW-0347">Helicase</keyword>
<protein>
    <recommendedName>
        <fullName evidence="3">RNA helicase</fullName>
        <ecNumber evidence="3">3.6.4.13</ecNumber>
    </recommendedName>
</protein>
<dbReference type="EC" id="3.6.4.13" evidence="3"/>
<dbReference type="GO" id="GO:0005524">
    <property type="term" value="F:ATP binding"/>
    <property type="evidence" value="ECO:0007669"/>
    <property type="project" value="UniProtKB-KW"/>
</dbReference>
<dbReference type="GO" id="GO:0051607">
    <property type="term" value="P:defense response to virus"/>
    <property type="evidence" value="ECO:0007669"/>
    <property type="project" value="UniProtKB-KW"/>
</dbReference>